<proteinExistence type="inferred from homology"/>
<dbReference type="InterPro" id="IPR011258">
    <property type="entry name" value="BPG-indep_PGM_N"/>
</dbReference>
<dbReference type="NCBIfam" id="TIGR01307">
    <property type="entry name" value="pgm_bpd_ind"/>
    <property type="match status" value="1"/>
</dbReference>
<comment type="caution">
    <text evidence="16">The sequence shown here is derived from an EMBL/GenBank/DDBJ whole genome shotgun (WGS) entry which is preliminary data.</text>
</comment>
<dbReference type="InterPro" id="IPR017850">
    <property type="entry name" value="Alkaline_phosphatase_core_sf"/>
</dbReference>
<evidence type="ECO:0000256" key="5">
    <source>
        <dbReference type="ARBA" id="ARBA00008819"/>
    </source>
</evidence>
<dbReference type="InterPro" id="IPR005995">
    <property type="entry name" value="Pgm_bpd_ind"/>
</dbReference>
<comment type="catalytic activity">
    <reaction evidence="1">
        <text>(2R)-2-phosphoglycerate = (2R)-3-phosphoglycerate</text>
        <dbReference type="Rhea" id="RHEA:15901"/>
        <dbReference type="ChEBI" id="CHEBI:58272"/>
        <dbReference type="ChEBI" id="CHEBI:58289"/>
        <dbReference type="EC" id="5.4.2.12"/>
    </reaction>
</comment>
<evidence type="ECO:0000313" key="17">
    <source>
        <dbReference type="Proteomes" id="UP000318296"/>
    </source>
</evidence>
<dbReference type="CDD" id="cd16010">
    <property type="entry name" value="iPGM"/>
    <property type="match status" value="1"/>
</dbReference>
<accession>A0A554LFL9</accession>
<dbReference type="Proteomes" id="UP000318296">
    <property type="component" value="Unassembled WGS sequence"/>
</dbReference>
<keyword evidence="8 13" id="KW-0464">Manganese</keyword>
<dbReference type="InterPro" id="IPR006124">
    <property type="entry name" value="Metalloenzyme"/>
</dbReference>
<dbReference type="GO" id="GO:0005829">
    <property type="term" value="C:cytosol"/>
    <property type="evidence" value="ECO:0007669"/>
    <property type="project" value="TreeGrafter"/>
</dbReference>
<keyword evidence="7" id="KW-0324">Glycolysis</keyword>
<feature type="binding site" evidence="13">
    <location>
        <position position="415"/>
    </location>
    <ligand>
        <name>Mn(2+)</name>
        <dbReference type="ChEBI" id="CHEBI:29035"/>
        <label>2</label>
    </ligand>
</feature>
<feature type="binding site" evidence="12">
    <location>
        <begin position="231"/>
        <end position="234"/>
    </location>
    <ligand>
        <name>substrate</name>
    </ligand>
</feature>
<dbReference type="GO" id="GO:0030145">
    <property type="term" value="F:manganese ion binding"/>
    <property type="evidence" value="ECO:0007669"/>
    <property type="project" value="InterPro"/>
</dbReference>
<dbReference type="Gene3D" id="3.40.1450.10">
    <property type="entry name" value="BPG-independent phosphoglycerate mutase, domain B"/>
    <property type="match status" value="1"/>
</dbReference>
<comment type="function">
    <text evidence="3">Catalyzes the interconversion of 2-phosphoglycerate and 3-phosphoglycerate.</text>
</comment>
<dbReference type="SUPFAM" id="SSF53649">
    <property type="entry name" value="Alkaline phosphatase-like"/>
    <property type="match status" value="1"/>
</dbReference>
<dbReference type="EMBL" id="VMGH01000030">
    <property type="protein sequence ID" value="TSC91686.1"/>
    <property type="molecule type" value="Genomic_DNA"/>
</dbReference>
<dbReference type="GO" id="GO:0006007">
    <property type="term" value="P:glucose catabolic process"/>
    <property type="evidence" value="ECO:0007669"/>
    <property type="project" value="InterPro"/>
</dbReference>
<dbReference type="SUPFAM" id="SSF64158">
    <property type="entry name" value="2,3-Bisphosphoglycerate-independent phosphoglycerate mutase, substrate-binding domain"/>
    <property type="match status" value="1"/>
</dbReference>
<feature type="binding site" evidence="12">
    <location>
        <position position="95"/>
    </location>
    <ligand>
        <name>substrate</name>
    </ligand>
</feature>
<feature type="binding site" evidence="13">
    <location>
        <position position="374"/>
    </location>
    <ligand>
        <name>Mn(2+)</name>
        <dbReference type="ChEBI" id="CHEBI:29035"/>
        <label>1</label>
    </ligand>
</feature>
<evidence type="ECO:0000256" key="12">
    <source>
        <dbReference type="PIRSR" id="PIRSR001492-2"/>
    </source>
</evidence>
<keyword evidence="9" id="KW-0413">Isomerase</keyword>
<sequence>ETPALDFLLKTSPHINLSASAESVGLSWGEVGNSEVGHSNIGTGQIIWQDLPRITSTIKDGSFFKNEVILKNMRHAKNKNSSLHLIGLISDGGVHSHLDHLFALLQMAKLSNLNKIFIHGFTDGRDTAPKCAEKFIKAIEAQTKSLSIGKISTLSGRFYAMDRDDHWERVKKVYQVMTGDSANVKKSPIEAIKDGYDRGQNDETIEPAIISLGEQRQFIQDNDAVIIFNFRADRAREITLALGQKNFANFKRQKPNPKIKLATMTPYETDWKMEIETIFGGLEYQSPLSNLLADNNISQLHIAETEKYAHVTYFFNGGREKETKNEKYICIPSPRIKNYADKPEMSLNLVVSELLAEISKNDYQFVLVNFANTDMVGHSGDFEAAKKAIISIDKNLHFLISKAKSVGFEIFLTADHGNIEQMINLETGEIDKEHTTNPVFFLRIKESYDEKLKFTKGEHFKLWSSICLESPKGVLADITPTILSSLAIPEAEYFSGQSLLTALE</sequence>
<feature type="domain" description="BPG-independent PGAM N-terminal" evidence="15">
    <location>
        <begin position="54"/>
        <end position="268"/>
    </location>
</feature>
<feature type="binding site" evidence="13">
    <location>
        <position position="416"/>
    </location>
    <ligand>
        <name>Mn(2+)</name>
        <dbReference type="ChEBI" id="CHEBI:29035"/>
        <label>2</label>
    </ligand>
</feature>
<feature type="binding site" evidence="12">
    <location>
        <position position="157"/>
    </location>
    <ligand>
        <name>substrate</name>
    </ligand>
</feature>
<feature type="binding site" evidence="13">
    <location>
        <position position="34"/>
    </location>
    <ligand>
        <name>Mn(2+)</name>
        <dbReference type="ChEBI" id="CHEBI:29035"/>
        <label>2</label>
    </ligand>
</feature>
<dbReference type="HAMAP" id="MF_01038">
    <property type="entry name" value="GpmI"/>
    <property type="match status" value="1"/>
</dbReference>
<feature type="binding site" evidence="12">
    <location>
        <begin position="125"/>
        <end position="126"/>
    </location>
    <ligand>
        <name>substrate</name>
    </ligand>
</feature>
<dbReference type="Pfam" id="PF06415">
    <property type="entry name" value="iPGM_N"/>
    <property type="match status" value="1"/>
</dbReference>
<dbReference type="UniPathway" id="UPA00109">
    <property type="reaction ID" value="UER00186"/>
</dbReference>
<dbReference type="FunFam" id="3.40.1450.10:FF:000002">
    <property type="entry name" value="2,3-bisphosphoglycerate-independent phosphoglycerate mutase"/>
    <property type="match status" value="1"/>
</dbReference>
<dbReference type="PANTHER" id="PTHR31637:SF0">
    <property type="entry name" value="2,3-BISPHOSPHOGLYCERATE-INDEPENDENT PHOSPHOGLYCERATE MUTASE"/>
    <property type="match status" value="1"/>
</dbReference>
<dbReference type="PANTHER" id="PTHR31637">
    <property type="entry name" value="2,3-BISPHOSPHOGLYCERATE-INDEPENDENT PHOSPHOGLYCERATE MUTASE"/>
    <property type="match status" value="1"/>
</dbReference>
<evidence type="ECO:0000256" key="4">
    <source>
        <dbReference type="ARBA" id="ARBA00004798"/>
    </source>
</evidence>
<evidence type="ECO:0000256" key="7">
    <source>
        <dbReference type="ARBA" id="ARBA00023152"/>
    </source>
</evidence>
<dbReference type="GO" id="GO:0006096">
    <property type="term" value="P:glycolytic process"/>
    <property type="evidence" value="ECO:0007669"/>
    <property type="project" value="UniProtKB-UniRule"/>
</dbReference>
<gene>
    <name evidence="16" type="ORF">CEN92_220</name>
</gene>
<dbReference type="PIRSF" id="PIRSF001492">
    <property type="entry name" value="IPGAM"/>
    <property type="match status" value="1"/>
</dbReference>
<feature type="active site" description="Phosphoserine intermediate" evidence="11">
    <location>
        <position position="34"/>
    </location>
</feature>
<dbReference type="GO" id="GO:0004619">
    <property type="term" value="F:phosphoglycerate mutase activity"/>
    <property type="evidence" value="ECO:0007669"/>
    <property type="project" value="UniProtKB-UniRule"/>
</dbReference>
<dbReference type="Gene3D" id="3.40.720.10">
    <property type="entry name" value="Alkaline Phosphatase, subunit A"/>
    <property type="match status" value="1"/>
</dbReference>
<comment type="cofactor">
    <cofactor evidence="2">
        <name>Mn(2+)</name>
        <dbReference type="ChEBI" id="CHEBI:29035"/>
    </cofactor>
</comment>
<evidence type="ECO:0000256" key="3">
    <source>
        <dbReference type="ARBA" id="ARBA00002315"/>
    </source>
</evidence>
<evidence type="ECO:0000256" key="8">
    <source>
        <dbReference type="ARBA" id="ARBA00023211"/>
    </source>
</evidence>
<name>A0A554LFL9_9BACT</name>
<evidence type="ECO:0000256" key="11">
    <source>
        <dbReference type="PIRSR" id="PIRSR001492-1"/>
    </source>
</evidence>
<evidence type="ECO:0000259" key="15">
    <source>
        <dbReference type="Pfam" id="PF06415"/>
    </source>
</evidence>
<evidence type="ECO:0000256" key="6">
    <source>
        <dbReference type="ARBA" id="ARBA00022723"/>
    </source>
</evidence>
<evidence type="ECO:0000259" key="14">
    <source>
        <dbReference type="Pfam" id="PF01676"/>
    </source>
</evidence>
<dbReference type="Pfam" id="PF01676">
    <property type="entry name" value="Metalloenzyme"/>
    <property type="match status" value="1"/>
</dbReference>
<evidence type="ECO:0000256" key="9">
    <source>
        <dbReference type="ARBA" id="ARBA00023235"/>
    </source>
</evidence>
<comment type="similarity">
    <text evidence="5">Belongs to the BPG-independent phosphoglycerate mutase family.</text>
</comment>
<evidence type="ECO:0000256" key="13">
    <source>
        <dbReference type="PIRSR" id="PIRSR001492-3"/>
    </source>
</evidence>
<comment type="pathway">
    <text evidence="4">Carbohydrate degradation; glycolysis; pyruvate from D-glyceraldehyde 3-phosphate: step 3/5.</text>
</comment>
<protein>
    <recommendedName>
        <fullName evidence="10">2,3-bisphosphoglycerate-independent phosphoglycerate mutase</fullName>
        <ecNumber evidence="10">5.4.2.12</ecNumber>
    </recommendedName>
</protein>
<feature type="non-terminal residue" evidence="16">
    <location>
        <position position="1"/>
    </location>
</feature>
<feature type="binding site" evidence="13">
    <location>
        <position position="378"/>
    </location>
    <ligand>
        <name>Mn(2+)</name>
        <dbReference type="ChEBI" id="CHEBI:29035"/>
        <label>1</label>
    </ligand>
</feature>
<evidence type="ECO:0000256" key="10">
    <source>
        <dbReference type="NCBIfam" id="TIGR01307"/>
    </source>
</evidence>
<keyword evidence="6 13" id="KW-0479">Metal-binding</keyword>
<reference evidence="16 17" key="1">
    <citation type="submission" date="2017-07" db="EMBL/GenBank/DDBJ databases">
        <title>Mechanisms for carbon and nitrogen cycling indicate functional differentiation within the Candidate Phyla Radiation.</title>
        <authorList>
            <person name="Danczak R.E."/>
            <person name="Johnston M.D."/>
            <person name="Kenah C."/>
            <person name="Slattery M."/>
            <person name="Wrighton K.C."/>
            <person name="Wilkins M.J."/>
        </authorList>
    </citation>
    <scope>NUCLEOTIDE SEQUENCE [LARGE SCALE GENOMIC DNA]</scope>
    <source>
        <strain evidence="16">Licking1014_96</strain>
    </source>
</reference>
<organism evidence="16 17">
    <name type="scientific">Candidatus Berkelbacteria bacterium Licking1014_96</name>
    <dbReference type="NCBI Taxonomy" id="2017149"/>
    <lineage>
        <taxon>Bacteria</taxon>
        <taxon>Candidatus Berkelbacteria</taxon>
    </lineage>
</organism>
<feature type="binding site" evidence="13">
    <location>
        <position position="434"/>
    </location>
    <ligand>
        <name>Mn(2+)</name>
        <dbReference type="ChEBI" id="CHEBI:29035"/>
        <label>1</label>
    </ligand>
</feature>
<dbReference type="InterPro" id="IPR036646">
    <property type="entry name" value="PGAM_B_sf"/>
</dbReference>
<feature type="domain" description="Metalloenzyme" evidence="14">
    <location>
        <begin position="1"/>
        <end position="488"/>
    </location>
</feature>
<feature type="binding site" evidence="12">
    <location>
        <position position="163"/>
    </location>
    <ligand>
        <name>substrate</name>
    </ligand>
</feature>
<evidence type="ECO:0000256" key="2">
    <source>
        <dbReference type="ARBA" id="ARBA00001936"/>
    </source>
</evidence>
<evidence type="ECO:0000256" key="1">
    <source>
        <dbReference type="ARBA" id="ARBA00000370"/>
    </source>
</evidence>
<dbReference type="AlphaFoldDB" id="A0A554LFL9"/>
<dbReference type="EC" id="5.4.2.12" evidence="10"/>
<evidence type="ECO:0000313" key="16">
    <source>
        <dbReference type="EMBL" id="TSC91686.1"/>
    </source>
</evidence>
<feature type="binding site" evidence="12">
    <location>
        <position position="307"/>
    </location>
    <ligand>
        <name>substrate</name>
    </ligand>
</feature>